<dbReference type="InterPro" id="IPR007930">
    <property type="entry name" value="DUF724"/>
</dbReference>
<keyword evidence="7" id="KW-1185">Reference proteome</keyword>
<sequence length="1174" mass="130039">MAKYTPFEVGAEVEVRSAEDGFRGAWFEATVTLYLKKYQRYDVTYTSLFSDDDLQTPLKDLVPFRHIRPRPPRDCCGAGGRFELHRLVDAFHNDGWWVGVVSAVPEQGGGRYGVCFPGTKEEMEFEEADIRDHVSWTKGKWMYKDDAEGGRNVMFGIGSHVEVSRDKQNYGAAWFSGTVLKVIGKSYFLVEYKSLWVDDDRSRRMPRTEIVDLQYLRPSPPSESMNFRVLDEVEAPQHGGWFPGIVSKVLPGSRYNIKFKHQAEEMELDHAALRPHYLWNGGHWINSNQANSRRTSALRGTKSAGSRRKSKARKNQCLLTPVSTSRNNDGELADGSEKLKVKVGGSNLDCELSSSQSYKKKKIKSLEHSPMVDAMPLKCNSKTTEVVGKISPVVATTLEGPNTTNQIKTPQPDKKLKRKNLIEDHQVFHDMLVYHDSTRPRALNSSSTAAAMYGGATSKHQSKSSQPKKKLKTGNSLEQLVDGSSENATKLGENSHSEIPSPTLGNSKISSPETPPSLKVGTNLPSNSCTGDGKVADRSNVNLKDKNVEKTDLDCQVKSSKVHKRVKKQKMLKERIHLEDDMSGSKTPTTVRKGSSSSVPMLEGQIKSPHSRKFKESKTLVDDRLEDGMLTEHGSKSSTKKGKRNPLSDVHQSNKLADTVGDHSGKPQIDSSSEGAKSLKCSSTQLSTILASKAFNIEVQGIRSCVNALSEVGAQAETQALLLTSEEDNVYDKIELAPSVSPCGKTAVEMERTTIDHEPNRPSPSEGAKSLKCSSTQLSTILASKAFNIEVQGIRSCVNALSEVGAQAETQALLLTSEEDNVYDKIELAPSVSPCGKTAVEMERTTIDHEPNRPSPSKEDSGCDCNEFTPSVLPLEKAIEMDIAPADSRSIGQPPLEEVNVHTDYELTSGESLTEKAVVEMEKRASINPTPNVLSPSNEDDVCDQNGGIPSGCESVEATVEVETPQIIPVHSAPSNLTALPFTKQSSMWDSVYLMDVYRAVPQQPHFRLLEQYSMEFREGIAIGLMVTFANLVSSIRKLRVDDSQVDFQEKLKTLVSLESNGFNVQFVRSCLEKLLEVQRSFNHLKARKAKLEGQLEKREDENCQLDALICAHDKIISEVEQSLTSYRERRSSLLLERNNKDMEIVQLEMDLLAAEEAYLCAEEKFNNAVEAPW</sequence>
<keyword evidence="1" id="KW-0813">Transport</keyword>
<proteinExistence type="predicted"/>
<evidence type="ECO:0000256" key="3">
    <source>
        <dbReference type="SAM" id="Coils"/>
    </source>
</evidence>
<feature type="compositionally biased region" description="Polar residues" evidence="4">
    <location>
        <begin position="584"/>
        <end position="599"/>
    </location>
</feature>
<dbReference type="CDD" id="cd20405">
    <property type="entry name" value="Tudor_Agenet_AtDUF_rpt1_3"/>
    <property type="match status" value="2"/>
</dbReference>
<gene>
    <name evidence="6" type="ORF">M6B38_337055</name>
</gene>
<organism evidence="6 7">
    <name type="scientific">Iris pallida</name>
    <name type="common">Sweet iris</name>
    <dbReference type="NCBI Taxonomy" id="29817"/>
    <lineage>
        <taxon>Eukaryota</taxon>
        <taxon>Viridiplantae</taxon>
        <taxon>Streptophyta</taxon>
        <taxon>Embryophyta</taxon>
        <taxon>Tracheophyta</taxon>
        <taxon>Spermatophyta</taxon>
        <taxon>Magnoliopsida</taxon>
        <taxon>Liliopsida</taxon>
        <taxon>Asparagales</taxon>
        <taxon>Iridaceae</taxon>
        <taxon>Iridoideae</taxon>
        <taxon>Irideae</taxon>
        <taxon>Iris</taxon>
    </lineage>
</organism>
<feature type="compositionally biased region" description="Basic residues" evidence="4">
    <location>
        <begin position="460"/>
        <end position="472"/>
    </location>
</feature>
<feature type="domain" description="Agenet" evidence="5">
    <location>
        <begin position="153"/>
        <end position="224"/>
    </location>
</feature>
<dbReference type="PANTHER" id="PTHR31917:SF147">
    <property type="entry name" value="AGENET DOMAIN-CONTAINING PROTEIN"/>
    <property type="match status" value="1"/>
</dbReference>
<feature type="domain" description="Agenet" evidence="5">
    <location>
        <begin position="80"/>
        <end position="138"/>
    </location>
</feature>
<evidence type="ECO:0000313" key="6">
    <source>
        <dbReference type="EMBL" id="KAJ6833959.1"/>
    </source>
</evidence>
<dbReference type="InterPro" id="IPR014002">
    <property type="entry name" value="Agenet_dom_plant"/>
</dbReference>
<name>A0AAX6GYX1_IRIPA</name>
<evidence type="ECO:0000256" key="2">
    <source>
        <dbReference type="ARBA" id="ARBA00022604"/>
    </source>
</evidence>
<feature type="domain" description="Agenet" evidence="5">
    <location>
        <begin position="225"/>
        <end position="281"/>
    </location>
</feature>
<keyword evidence="3" id="KW-0175">Coiled coil</keyword>
<evidence type="ECO:0000259" key="5">
    <source>
        <dbReference type="SMART" id="SM00743"/>
    </source>
</evidence>
<dbReference type="PANTHER" id="PTHR31917">
    <property type="entry name" value="AGENET DOMAIN-CONTAINING PROTEIN-RELATED"/>
    <property type="match status" value="1"/>
</dbReference>
<evidence type="ECO:0000313" key="7">
    <source>
        <dbReference type="Proteomes" id="UP001140949"/>
    </source>
</evidence>
<dbReference type="AlphaFoldDB" id="A0AAX6GYX1"/>
<feature type="compositionally biased region" description="Basic residues" evidence="4">
    <location>
        <begin position="305"/>
        <end position="314"/>
    </location>
</feature>
<dbReference type="Pfam" id="PF05641">
    <property type="entry name" value="Agenet"/>
    <property type="match status" value="2"/>
</dbReference>
<dbReference type="CDD" id="cd20406">
    <property type="entry name" value="Tudor_Agenet_AtDUF_rpt2_4"/>
    <property type="match status" value="2"/>
</dbReference>
<dbReference type="Pfam" id="PF05266">
    <property type="entry name" value="DUF724"/>
    <property type="match status" value="1"/>
</dbReference>
<reference evidence="6" key="2">
    <citation type="submission" date="2023-04" db="EMBL/GenBank/DDBJ databases">
        <authorList>
            <person name="Bruccoleri R.E."/>
            <person name="Oakeley E.J."/>
            <person name="Faust A.-M."/>
            <person name="Dessus-Babus S."/>
            <person name="Altorfer M."/>
            <person name="Burckhardt D."/>
            <person name="Oertli M."/>
            <person name="Naumann U."/>
            <person name="Petersen F."/>
            <person name="Wong J."/>
        </authorList>
    </citation>
    <scope>NUCLEOTIDE SEQUENCE</scope>
    <source>
        <strain evidence="6">GSM-AAB239-AS_SAM_17_03QT</strain>
        <tissue evidence="6">Leaf</tissue>
    </source>
</reference>
<accession>A0AAX6GYX1</accession>
<keyword evidence="2" id="KW-0341">Growth regulation</keyword>
<feature type="coiled-coil region" evidence="3">
    <location>
        <begin position="1075"/>
        <end position="1102"/>
    </location>
</feature>
<evidence type="ECO:0000256" key="1">
    <source>
        <dbReference type="ARBA" id="ARBA00022448"/>
    </source>
</evidence>
<dbReference type="EMBL" id="JANAVB010014796">
    <property type="protein sequence ID" value="KAJ6833959.1"/>
    <property type="molecule type" value="Genomic_DNA"/>
</dbReference>
<dbReference type="Proteomes" id="UP001140949">
    <property type="component" value="Unassembled WGS sequence"/>
</dbReference>
<feature type="compositionally biased region" description="Basic and acidic residues" evidence="4">
    <location>
        <begin position="614"/>
        <end position="627"/>
    </location>
</feature>
<feature type="region of interest" description="Disordered" evidence="4">
    <location>
        <begin position="576"/>
        <end position="677"/>
    </location>
</feature>
<feature type="compositionally biased region" description="Polar residues" evidence="4">
    <location>
        <begin position="473"/>
        <end position="512"/>
    </location>
</feature>
<feature type="region of interest" description="Disordered" evidence="4">
    <location>
        <begin position="290"/>
        <end position="314"/>
    </location>
</feature>
<dbReference type="SMART" id="SM00743">
    <property type="entry name" value="Agenet"/>
    <property type="match status" value="4"/>
</dbReference>
<protein>
    <recommendedName>
        <fullName evidence="5">Agenet domain-containing protein</fullName>
    </recommendedName>
</protein>
<feature type="compositionally biased region" description="Basic and acidic residues" evidence="4">
    <location>
        <begin position="845"/>
        <end position="861"/>
    </location>
</feature>
<feature type="region of interest" description="Disordered" evidence="4">
    <location>
        <begin position="453"/>
        <end position="540"/>
    </location>
</feature>
<reference evidence="6" key="1">
    <citation type="journal article" date="2023" name="GigaByte">
        <title>Genome assembly of the bearded iris, Iris pallida Lam.</title>
        <authorList>
            <person name="Bruccoleri R.E."/>
            <person name="Oakeley E.J."/>
            <person name="Faust A.M.E."/>
            <person name="Altorfer M."/>
            <person name="Dessus-Babus S."/>
            <person name="Burckhardt D."/>
            <person name="Oertli M."/>
            <person name="Naumann U."/>
            <person name="Petersen F."/>
            <person name="Wong J."/>
        </authorList>
    </citation>
    <scope>NUCLEOTIDE SEQUENCE</scope>
    <source>
        <strain evidence="6">GSM-AAB239-AS_SAM_17_03QT</strain>
    </source>
</reference>
<dbReference type="InterPro" id="IPR008395">
    <property type="entry name" value="Agenet-like_dom"/>
</dbReference>
<feature type="region of interest" description="Disordered" evidence="4">
    <location>
        <begin position="845"/>
        <end position="864"/>
    </location>
</feature>
<feature type="domain" description="Agenet" evidence="5">
    <location>
        <begin position="5"/>
        <end position="75"/>
    </location>
</feature>
<evidence type="ECO:0000256" key="4">
    <source>
        <dbReference type="SAM" id="MobiDB-lite"/>
    </source>
</evidence>
<comment type="caution">
    <text evidence="6">The sequence shown here is derived from an EMBL/GenBank/DDBJ whole genome shotgun (WGS) entry which is preliminary data.</text>
</comment>